<dbReference type="AlphaFoldDB" id="A0A370E2H7"/>
<protein>
    <submittedName>
        <fullName evidence="1">Uncharacterized protein</fullName>
    </submittedName>
</protein>
<gene>
    <name evidence="1" type="ORF">DIZ79_02035</name>
</gene>
<sequence>MNTDDDFAHDTDLLFLFSPIRKYSCLSIDCIGLLFNTVDFPGASGEESSVGTSVLQPVIFRYPEKTLWDGWKVRETAGAGHSGRVTAALQHLAGQYGLRCSGAQTDSQNFKSYEKQAPDEIYRS</sequence>
<name>A0A370E2H7_9GAMM</name>
<proteinExistence type="predicted"/>
<comment type="caution">
    <text evidence="1">The sequence shown here is derived from an EMBL/GenBank/DDBJ whole genome shotgun (WGS) entry which is preliminary data.</text>
</comment>
<reference evidence="1 2" key="1">
    <citation type="journal article" date="2018" name="ISME J.">
        <title>Endosymbiont genomes yield clues of tubeworm success.</title>
        <authorList>
            <person name="Li Y."/>
            <person name="Liles M.R."/>
            <person name="Halanych K.M."/>
        </authorList>
    </citation>
    <scope>NUCLEOTIDE SEQUENCE [LARGE SCALE GENOMIC DNA]</scope>
    <source>
        <strain evidence="1">A1422</strain>
    </source>
</reference>
<dbReference type="Proteomes" id="UP000255508">
    <property type="component" value="Unassembled WGS sequence"/>
</dbReference>
<organism evidence="1 2">
    <name type="scientific">endosymbiont of Lamellibrachia luymesi</name>
    <dbReference type="NCBI Taxonomy" id="2200907"/>
    <lineage>
        <taxon>Bacteria</taxon>
        <taxon>Pseudomonadati</taxon>
        <taxon>Pseudomonadota</taxon>
        <taxon>Gammaproteobacteria</taxon>
        <taxon>sulfur-oxidizing symbionts</taxon>
    </lineage>
</organism>
<dbReference type="EMBL" id="QFXD01000038">
    <property type="protein sequence ID" value="RDH92956.1"/>
    <property type="molecule type" value="Genomic_DNA"/>
</dbReference>
<accession>A0A370E2H7</accession>
<evidence type="ECO:0000313" key="1">
    <source>
        <dbReference type="EMBL" id="RDH92956.1"/>
    </source>
</evidence>
<evidence type="ECO:0000313" key="2">
    <source>
        <dbReference type="Proteomes" id="UP000255508"/>
    </source>
</evidence>